<dbReference type="InterPro" id="IPR007721">
    <property type="entry name" value="RbsD_FucU"/>
</dbReference>
<dbReference type="GO" id="GO:0062193">
    <property type="term" value="F:D-ribose pyranase activity"/>
    <property type="evidence" value="ECO:0007669"/>
    <property type="project" value="UniProtKB-EC"/>
</dbReference>
<dbReference type="AlphaFoldDB" id="A0A917ULQ3"/>
<sequence>MKHQGLLHPELSGIVAGIGHTQTIVIGDVGLPVPDGVRRIDLAVSAGVPSLLDVLRAVLSELIVEGVTVAEETRLYSPDWSAQLEPLLPAPRREVPHTRFKELVQDAYVVVRTGEVTSYANVILHCGVNFWEDPYKASSEEMAGQQGKAP</sequence>
<organism evidence="7 8">
    <name type="scientific">Deinococcus aquiradiocola</name>
    <dbReference type="NCBI Taxonomy" id="393059"/>
    <lineage>
        <taxon>Bacteria</taxon>
        <taxon>Thermotogati</taxon>
        <taxon>Deinococcota</taxon>
        <taxon>Deinococci</taxon>
        <taxon>Deinococcales</taxon>
        <taxon>Deinococcaceae</taxon>
        <taxon>Deinococcus</taxon>
    </lineage>
</organism>
<evidence type="ECO:0000256" key="1">
    <source>
        <dbReference type="ARBA" id="ARBA00000223"/>
    </source>
</evidence>
<keyword evidence="3 6" id="KW-0963">Cytoplasm</keyword>
<proteinExistence type="inferred from homology"/>
<dbReference type="SUPFAM" id="SSF102546">
    <property type="entry name" value="RbsD-like"/>
    <property type="match status" value="1"/>
</dbReference>
<reference evidence="7" key="2">
    <citation type="submission" date="2020-09" db="EMBL/GenBank/DDBJ databases">
        <authorList>
            <person name="Sun Q."/>
            <person name="Ohkuma M."/>
        </authorList>
    </citation>
    <scope>NUCLEOTIDE SEQUENCE</scope>
    <source>
        <strain evidence="7">JCM 14371</strain>
    </source>
</reference>
<dbReference type="InterPro" id="IPR023064">
    <property type="entry name" value="D-ribose_pyranase"/>
</dbReference>
<dbReference type="EC" id="5.4.99.62" evidence="2 6"/>
<comment type="subcellular location">
    <subcellularLocation>
        <location evidence="6">Cytoplasm</location>
    </subcellularLocation>
</comment>
<dbReference type="HAMAP" id="MF_01661">
    <property type="entry name" value="D_rib_pyranase"/>
    <property type="match status" value="1"/>
</dbReference>
<dbReference type="Pfam" id="PF05025">
    <property type="entry name" value="RbsD_FucU"/>
    <property type="match status" value="1"/>
</dbReference>
<dbReference type="InterPro" id="IPR023750">
    <property type="entry name" value="RbsD-like_sf"/>
</dbReference>
<evidence type="ECO:0000313" key="8">
    <source>
        <dbReference type="Proteomes" id="UP000635726"/>
    </source>
</evidence>
<keyword evidence="4 6" id="KW-0413">Isomerase</keyword>
<evidence type="ECO:0000313" key="7">
    <source>
        <dbReference type="EMBL" id="GGJ66762.1"/>
    </source>
</evidence>
<dbReference type="Gene3D" id="3.40.1650.10">
    <property type="entry name" value="RbsD-like domain"/>
    <property type="match status" value="1"/>
</dbReference>
<dbReference type="PANTHER" id="PTHR37831">
    <property type="entry name" value="D-RIBOSE PYRANASE"/>
    <property type="match status" value="1"/>
</dbReference>
<keyword evidence="8" id="KW-1185">Reference proteome</keyword>
<dbReference type="GO" id="GO:0005829">
    <property type="term" value="C:cytosol"/>
    <property type="evidence" value="ECO:0007669"/>
    <property type="project" value="TreeGrafter"/>
</dbReference>
<keyword evidence="5 6" id="KW-0119">Carbohydrate metabolism</keyword>
<dbReference type="RefSeq" id="WP_188961044.1">
    <property type="nucleotide sequence ID" value="NZ_BMOE01000002.1"/>
</dbReference>
<comment type="pathway">
    <text evidence="6">Carbohydrate metabolism; D-ribose degradation; D-ribose 5-phosphate from beta-D-ribopyranose: step 1/2.</text>
</comment>
<evidence type="ECO:0000256" key="2">
    <source>
        <dbReference type="ARBA" id="ARBA00012862"/>
    </source>
</evidence>
<comment type="catalytic activity">
    <reaction evidence="1 6">
        <text>beta-D-ribopyranose = beta-D-ribofuranose</text>
        <dbReference type="Rhea" id="RHEA:25432"/>
        <dbReference type="ChEBI" id="CHEBI:27476"/>
        <dbReference type="ChEBI" id="CHEBI:47002"/>
        <dbReference type="EC" id="5.4.99.62"/>
    </reaction>
</comment>
<dbReference type="GO" id="GO:0016872">
    <property type="term" value="F:intramolecular lyase activity"/>
    <property type="evidence" value="ECO:0007669"/>
    <property type="project" value="UniProtKB-UniRule"/>
</dbReference>
<comment type="similarity">
    <text evidence="6">Belongs to the RbsD / FucU family. RbsD subfamily.</text>
</comment>
<dbReference type="EMBL" id="BMOE01000002">
    <property type="protein sequence ID" value="GGJ66762.1"/>
    <property type="molecule type" value="Genomic_DNA"/>
</dbReference>
<feature type="binding site" evidence="6">
    <location>
        <begin position="119"/>
        <end position="121"/>
    </location>
    <ligand>
        <name>substrate</name>
    </ligand>
</feature>
<accession>A0A917ULQ3</accession>
<evidence type="ECO:0000256" key="3">
    <source>
        <dbReference type="ARBA" id="ARBA00022490"/>
    </source>
</evidence>
<comment type="function">
    <text evidence="6">Catalyzes the interconversion of beta-pyran and beta-furan forms of D-ribose.</text>
</comment>
<feature type="active site" description="Proton donor" evidence="6">
    <location>
        <position position="20"/>
    </location>
</feature>
<comment type="subunit">
    <text evidence="6">Homodecamer.</text>
</comment>
<reference evidence="7" key="1">
    <citation type="journal article" date="2014" name="Int. J. Syst. Evol. Microbiol.">
        <title>Complete genome sequence of Corynebacterium casei LMG S-19264T (=DSM 44701T), isolated from a smear-ripened cheese.</title>
        <authorList>
            <consortium name="US DOE Joint Genome Institute (JGI-PGF)"/>
            <person name="Walter F."/>
            <person name="Albersmeier A."/>
            <person name="Kalinowski J."/>
            <person name="Ruckert C."/>
        </authorList>
    </citation>
    <scope>NUCLEOTIDE SEQUENCE</scope>
    <source>
        <strain evidence="7">JCM 14371</strain>
    </source>
</reference>
<dbReference type="PANTHER" id="PTHR37831:SF1">
    <property type="entry name" value="D-RIBOSE PYRANASE"/>
    <property type="match status" value="1"/>
</dbReference>
<name>A0A917ULQ3_9DEIO</name>
<dbReference type="GO" id="GO:0048029">
    <property type="term" value="F:monosaccharide binding"/>
    <property type="evidence" value="ECO:0007669"/>
    <property type="project" value="InterPro"/>
</dbReference>
<dbReference type="GO" id="GO:0019303">
    <property type="term" value="P:D-ribose catabolic process"/>
    <property type="evidence" value="ECO:0007669"/>
    <property type="project" value="UniProtKB-UniRule"/>
</dbReference>
<dbReference type="NCBIfam" id="NF008761">
    <property type="entry name" value="PRK11797.1"/>
    <property type="match status" value="1"/>
</dbReference>
<feature type="binding site" evidence="6">
    <location>
        <position position="97"/>
    </location>
    <ligand>
        <name>substrate</name>
    </ligand>
</feature>
<evidence type="ECO:0000256" key="4">
    <source>
        <dbReference type="ARBA" id="ARBA00023235"/>
    </source>
</evidence>
<dbReference type="Proteomes" id="UP000635726">
    <property type="component" value="Unassembled WGS sequence"/>
</dbReference>
<comment type="caution">
    <text evidence="7">The sequence shown here is derived from an EMBL/GenBank/DDBJ whole genome shotgun (WGS) entry which is preliminary data.</text>
</comment>
<evidence type="ECO:0000256" key="6">
    <source>
        <dbReference type="HAMAP-Rule" id="MF_01661"/>
    </source>
</evidence>
<feature type="binding site" evidence="6">
    <location>
        <position position="28"/>
    </location>
    <ligand>
        <name>substrate</name>
    </ligand>
</feature>
<protein>
    <recommendedName>
        <fullName evidence="2 6">D-ribose pyranase</fullName>
        <ecNumber evidence="2 6">5.4.99.62</ecNumber>
    </recommendedName>
</protein>
<gene>
    <name evidence="6 7" type="primary">rbsD</name>
    <name evidence="7" type="ORF">GCM10008939_08610</name>
</gene>
<evidence type="ECO:0000256" key="5">
    <source>
        <dbReference type="ARBA" id="ARBA00023277"/>
    </source>
</evidence>